<proteinExistence type="predicted"/>
<dbReference type="EMBL" id="SSTD01006815">
    <property type="protein sequence ID" value="TYK19644.1"/>
    <property type="molecule type" value="Genomic_DNA"/>
</dbReference>
<dbReference type="Proteomes" id="UP000321947">
    <property type="component" value="Unassembled WGS sequence"/>
</dbReference>
<evidence type="ECO:0000313" key="3">
    <source>
        <dbReference type="EMBL" id="TYK19644.1"/>
    </source>
</evidence>
<evidence type="ECO:0000313" key="2">
    <source>
        <dbReference type="EMBL" id="KAA0041613.1"/>
    </source>
</evidence>
<accession>A0A5A7TEM6</accession>
<organism evidence="2 4">
    <name type="scientific">Cucumis melo var. makuwa</name>
    <name type="common">Oriental melon</name>
    <dbReference type="NCBI Taxonomy" id="1194695"/>
    <lineage>
        <taxon>Eukaryota</taxon>
        <taxon>Viridiplantae</taxon>
        <taxon>Streptophyta</taxon>
        <taxon>Embryophyta</taxon>
        <taxon>Tracheophyta</taxon>
        <taxon>Spermatophyta</taxon>
        <taxon>Magnoliopsida</taxon>
        <taxon>eudicotyledons</taxon>
        <taxon>Gunneridae</taxon>
        <taxon>Pentapetalae</taxon>
        <taxon>rosids</taxon>
        <taxon>fabids</taxon>
        <taxon>Cucurbitales</taxon>
        <taxon>Cucurbitaceae</taxon>
        <taxon>Benincaseae</taxon>
        <taxon>Cucumis</taxon>
    </lineage>
</organism>
<dbReference type="EMBL" id="SSTE01016484">
    <property type="protein sequence ID" value="KAA0041613.1"/>
    <property type="molecule type" value="Genomic_DNA"/>
</dbReference>
<evidence type="ECO:0000313" key="5">
    <source>
        <dbReference type="Proteomes" id="UP000321947"/>
    </source>
</evidence>
<protein>
    <submittedName>
        <fullName evidence="2">Uncharacterized protein</fullName>
    </submittedName>
</protein>
<feature type="region of interest" description="Disordered" evidence="1">
    <location>
        <begin position="97"/>
        <end position="130"/>
    </location>
</feature>
<evidence type="ECO:0000313" key="4">
    <source>
        <dbReference type="Proteomes" id="UP000321393"/>
    </source>
</evidence>
<name>A0A5A7TEM6_CUCMM</name>
<comment type="caution">
    <text evidence="2">The sequence shown here is derived from an EMBL/GenBank/DDBJ whole genome shotgun (WGS) entry which is preliminary data.</text>
</comment>
<gene>
    <name evidence="3" type="ORF">E5676_scaffold242G00330</name>
    <name evidence="2" type="ORF">E6C27_scaffold93G00840</name>
</gene>
<dbReference type="AlphaFoldDB" id="A0A5A7TEM6"/>
<reference evidence="4 5" key="1">
    <citation type="submission" date="2019-08" db="EMBL/GenBank/DDBJ databases">
        <title>Draft genome sequences of two oriental melons (Cucumis melo L. var makuwa).</title>
        <authorList>
            <person name="Kwon S.-Y."/>
        </authorList>
    </citation>
    <scope>NUCLEOTIDE SEQUENCE [LARGE SCALE GENOMIC DNA]</scope>
    <source>
        <strain evidence="5">cv. Chang Bougi</strain>
        <strain evidence="4">cv. SW 3</strain>
        <tissue evidence="2">Leaf</tissue>
    </source>
</reference>
<evidence type="ECO:0000256" key="1">
    <source>
        <dbReference type="SAM" id="MobiDB-lite"/>
    </source>
</evidence>
<dbReference type="Proteomes" id="UP000321393">
    <property type="component" value="Unassembled WGS sequence"/>
</dbReference>
<sequence length="264" mass="28782">MKFKRSVSLQLPNVVVGLLCSPFRRVAELSQVVELSLVYFRPVVAVSPLPSTPKPSPPDLFRLKAVVGHLLSITVHRSPSQDKLLFAQVAVEAQPHQSLPYPKSGTRPAPPAVPQASSCPREPASAVPTLESISRASTSRLLEPPSIIEPPSFLVSHKPVLGPFSPVLDCVIQRDRQFGIDIDMIRVIRRDRSQPNCLSVSSGYTTDQFVLCVPLGSPKTSYVPPRSHVACVSSWVPLFRTLIGKAEVRAKASCRATRSDRGEP</sequence>